<name>A0ABM1STS6_LIMPO</name>
<proteinExistence type="predicted"/>
<organism evidence="2 4">
    <name type="scientific">Limulus polyphemus</name>
    <name type="common">Atlantic horseshoe crab</name>
    <dbReference type="NCBI Taxonomy" id="6850"/>
    <lineage>
        <taxon>Eukaryota</taxon>
        <taxon>Metazoa</taxon>
        <taxon>Ecdysozoa</taxon>
        <taxon>Arthropoda</taxon>
        <taxon>Chelicerata</taxon>
        <taxon>Merostomata</taxon>
        <taxon>Xiphosura</taxon>
        <taxon>Limulidae</taxon>
        <taxon>Limulus</taxon>
    </lineage>
</organism>
<feature type="region of interest" description="Disordered" evidence="1">
    <location>
        <begin position="376"/>
        <end position="458"/>
    </location>
</feature>
<keyword evidence="2" id="KW-1185">Reference proteome</keyword>
<dbReference type="GeneID" id="106463742"/>
<dbReference type="RefSeq" id="XP_022247031.1">
    <property type="nucleotide sequence ID" value="XM_022391323.1"/>
</dbReference>
<sequence length="726" mass="80845">MESSEMKTVRRSERNIKIRQLYSPEPSSSKTKNRATKKVNRTFRYVLPEIVTQEQYTEVSGKPFCCDICKSPYVIHPHRKIKRRIRNLPAPRHHLDPETNKNLILCNACGLAIKTKKSKRPKKDKIIPSPEEKEKYLREAQAFALSLVEVLRDQDAERLFCPEFKQQPCACLQKYIIGGGDTERPELKAGHLLHLLKEAKQLSRLKCYTVEQNNGKQKKRPAHNVGLGNGQKRSVKFEEFVLQKRNYLKHSLGLCERATQRVLMYSNNFLHKRLKTEPEKGPRVERKKGKAALGLLKPVTDLATETCCLNYCILMAISHELLLEEWRERAKSGQAEARRVLAEMLTPSGGGRTNCYKFISMVTGCSYTTITKVNDQMRRTGGNREPPEHGLKRRWQSETQEKVIDEANLEKDVDKAEQQGTESLARPSNNEISKTTTSTNSQVPVPFSDGKHAGNSQQNSNVQVFLTLDPTSREQTVILSPPEGSINLPTNFQVFSPQDTNYQPFREPLPPYPERPDENLSTEVNKVQQADPNSPNPINTATDTCPLVVPTAQSCNSQSTTTLSVQDPLLPSTQPVHQLVLEGIQRDHFGTQFLNAGLGNIIIIHSSPSHSQPFETSVGLPASSLNQDGLENSSTGELRFISNLQKSSHTGDISSSSPVLSSSTVDPQEQTLSLHVNVNPSISSLPSCNVSQLKIPLHPPPSYVQHTAAAVATGIGSSTQLSVPLG</sequence>
<gene>
    <name evidence="3 4" type="primary">LOC106463742</name>
</gene>
<feature type="region of interest" description="Disordered" evidence="1">
    <location>
        <begin position="1"/>
        <end position="36"/>
    </location>
</feature>
<protein>
    <submittedName>
        <fullName evidence="3 4">Uncharacterized protein LOC106463742 isoform X1</fullName>
    </submittedName>
</protein>
<feature type="compositionally biased region" description="Polar residues" evidence="1">
    <location>
        <begin position="418"/>
        <end position="443"/>
    </location>
</feature>
<accession>A0ABM1STS6</accession>
<feature type="compositionally biased region" description="Basic and acidic residues" evidence="1">
    <location>
        <begin position="1"/>
        <end position="16"/>
    </location>
</feature>
<dbReference type="Proteomes" id="UP000694941">
    <property type="component" value="Unplaced"/>
</dbReference>
<evidence type="ECO:0000313" key="4">
    <source>
        <dbReference type="RefSeq" id="XP_022247032.1"/>
    </source>
</evidence>
<feature type="compositionally biased region" description="Basic and acidic residues" evidence="1">
    <location>
        <begin position="385"/>
        <end position="417"/>
    </location>
</feature>
<reference evidence="3 4" key="1">
    <citation type="submission" date="2025-05" db="UniProtKB">
        <authorList>
            <consortium name="RefSeq"/>
        </authorList>
    </citation>
    <scope>IDENTIFICATION</scope>
    <source>
        <tissue evidence="3 4">Muscle</tissue>
    </source>
</reference>
<evidence type="ECO:0000256" key="1">
    <source>
        <dbReference type="SAM" id="MobiDB-lite"/>
    </source>
</evidence>
<evidence type="ECO:0000313" key="3">
    <source>
        <dbReference type="RefSeq" id="XP_022247031.1"/>
    </source>
</evidence>
<evidence type="ECO:0000313" key="2">
    <source>
        <dbReference type="Proteomes" id="UP000694941"/>
    </source>
</evidence>
<dbReference type="RefSeq" id="XP_022247032.1">
    <property type="nucleotide sequence ID" value="XM_022391324.1"/>
</dbReference>